<evidence type="ECO:0000256" key="4">
    <source>
        <dbReference type="ARBA" id="ARBA00022692"/>
    </source>
</evidence>
<dbReference type="RefSeq" id="WP_348268452.1">
    <property type="nucleotide sequence ID" value="NZ_CP121194.1"/>
</dbReference>
<organism evidence="9">
    <name type="scientific">Edaphobacter paludis</name>
    <dbReference type="NCBI Taxonomy" id="3035702"/>
    <lineage>
        <taxon>Bacteria</taxon>
        <taxon>Pseudomonadati</taxon>
        <taxon>Acidobacteriota</taxon>
        <taxon>Terriglobia</taxon>
        <taxon>Terriglobales</taxon>
        <taxon>Acidobacteriaceae</taxon>
        <taxon>Edaphobacter</taxon>
    </lineage>
</organism>
<name>A0AAU7CZY2_9BACT</name>
<feature type="transmembrane region" description="Helical" evidence="7">
    <location>
        <begin position="175"/>
        <end position="192"/>
    </location>
</feature>
<reference evidence="9" key="1">
    <citation type="submission" date="2023-03" db="EMBL/GenBank/DDBJ databases">
        <title>Edaphobacter sp.</title>
        <authorList>
            <person name="Huber K.J."/>
            <person name="Papendorf J."/>
            <person name="Pilke C."/>
            <person name="Bunk B."/>
            <person name="Sproeer C."/>
            <person name="Pester M."/>
        </authorList>
    </citation>
    <scope>NUCLEOTIDE SEQUENCE</scope>
    <source>
        <strain evidence="9">DSM 109919</strain>
        <strain evidence="10">DSM 109920</strain>
    </source>
</reference>
<proteinExistence type="predicted"/>
<dbReference type="PANTHER" id="PTHR23513:SF11">
    <property type="entry name" value="STAPHYLOFERRIN A TRANSPORTER"/>
    <property type="match status" value="1"/>
</dbReference>
<accession>A0AAU7D8I9</accession>
<feature type="transmembrane region" description="Helical" evidence="7">
    <location>
        <begin position="278"/>
        <end position="298"/>
    </location>
</feature>
<dbReference type="PANTHER" id="PTHR23513">
    <property type="entry name" value="INTEGRAL MEMBRANE EFFLUX PROTEIN-RELATED"/>
    <property type="match status" value="1"/>
</dbReference>
<evidence type="ECO:0000256" key="5">
    <source>
        <dbReference type="ARBA" id="ARBA00022989"/>
    </source>
</evidence>
<feature type="transmembrane region" description="Helical" evidence="7">
    <location>
        <begin position="59"/>
        <end position="80"/>
    </location>
</feature>
<comment type="subcellular location">
    <subcellularLocation>
        <location evidence="1">Cell membrane</location>
        <topology evidence="1">Multi-pass membrane protein</topology>
    </subcellularLocation>
</comment>
<dbReference type="EMBL" id="CP121195">
    <property type="protein sequence ID" value="XBH14392.1"/>
    <property type="molecule type" value="Genomic_DNA"/>
</dbReference>
<evidence type="ECO:0000256" key="7">
    <source>
        <dbReference type="SAM" id="Phobius"/>
    </source>
</evidence>
<dbReference type="InterPro" id="IPR020846">
    <property type="entry name" value="MFS_dom"/>
</dbReference>
<keyword evidence="5 7" id="KW-1133">Transmembrane helix</keyword>
<feature type="transmembrane region" description="Helical" evidence="7">
    <location>
        <begin position="331"/>
        <end position="354"/>
    </location>
</feature>
<evidence type="ECO:0000256" key="3">
    <source>
        <dbReference type="ARBA" id="ARBA00022475"/>
    </source>
</evidence>
<dbReference type="InterPro" id="IPR010290">
    <property type="entry name" value="TM_effector"/>
</dbReference>
<evidence type="ECO:0000313" key="9">
    <source>
        <dbReference type="EMBL" id="XBH10964.1"/>
    </source>
</evidence>
<dbReference type="Gene3D" id="1.20.1250.20">
    <property type="entry name" value="MFS general substrate transporter like domains"/>
    <property type="match status" value="1"/>
</dbReference>
<dbReference type="AlphaFoldDB" id="A0AAU7CZY2"/>
<keyword evidence="4 7" id="KW-0812">Transmembrane</keyword>
<feature type="transmembrane region" description="Helical" evidence="7">
    <location>
        <begin position="305"/>
        <end position="325"/>
    </location>
</feature>
<feature type="transmembrane region" description="Helical" evidence="7">
    <location>
        <begin position="366"/>
        <end position="388"/>
    </location>
</feature>
<dbReference type="GO" id="GO:0005886">
    <property type="term" value="C:plasma membrane"/>
    <property type="evidence" value="ECO:0007669"/>
    <property type="project" value="UniProtKB-SubCell"/>
</dbReference>
<feature type="transmembrane region" description="Helical" evidence="7">
    <location>
        <begin position="198"/>
        <end position="216"/>
    </location>
</feature>
<keyword evidence="6 7" id="KW-0472">Membrane</keyword>
<dbReference type="SUPFAM" id="SSF103473">
    <property type="entry name" value="MFS general substrate transporter"/>
    <property type="match status" value="1"/>
</dbReference>
<dbReference type="GO" id="GO:0022857">
    <property type="term" value="F:transmembrane transporter activity"/>
    <property type="evidence" value="ECO:0007669"/>
    <property type="project" value="InterPro"/>
</dbReference>
<dbReference type="Pfam" id="PF05977">
    <property type="entry name" value="MFS_3"/>
    <property type="match status" value="1"/>
</dbReference>
<feature type="transmembrane region" description="Helical" evidence="7">
    <location>
        <begin position="245"/>
        <end position="266"/>
    </location>
</feature>
<keyword evidence="2" id="KW-0813">Transport</keyword>
<dbReference type="EMBL" id="CP121194">
    <property type="protein sequence ID" value="XBH10964.1"/>
    <property type="molecule type" value="Genomic_DNA"/>
</dbReference>
<evidence type="ECO:0000256" key="1">
    <source>
        <dbReference type="ARBA" id="ARBA00004651"/>
    </source>
</evidence>
<evidence type="ECO:0000313" key="10">
    <source>
        <dbReference type="EMBL" id="XBH14392.1"/>
    </source>
</evidence>
<sequence length="448" mass="47904">MGNTTEPTASKTSRYAHAWRALRHRNFRLFFTGQSISLIGTWMTRIATAWLVYRLTGSALLLGVVGFAGQIPTFLLAPFAGVLVDRLNRRNLLVWTQVLAGVQSLAMAALTLAKVITIHEIIALSAFQGLINAFDMPGRQAFLVQMVSEGEGNPDKQDLGNAIALNSSMVNMARLIGPALAGIVIAAVGEGYCFAIDGFSYIAVVVSLLMMVIPLASPRSASAPMLEQLKEGWSYVTGFPPIRTILTLFALLSLMGMPFVILMPIFASQVLHGGPHTLGFLMGASGVGALVSALSLAFRKTVRGLTTMIQISAAVFGAALVLFGLSRNLLLSLLLMTVVGFGMMQGMAASNTVIQTLVPEDKRGRVMSYYTMAFVGMAPFGSLLAGALAHRFGAPHAIMITGTFCLAGALWFSTRLKSIRAIIRPIYIEMGIVQSPLEPAMEDRAGSN</sequence>
<feature type="transmembrane region" description="Helical" evidence="7">
    <location>
        <begin position="29"/>
        <end position="53"/>
    </location>
</feature>
<dbReference type="CDD" id="cd06173">
    <property type="entry name" value="MFS_MefA_like"/>
    <property type="match status" value="1"/>
</dbReference>
<evidence type="ECO:0000256" key="2">
    <source>
        <dbReference type="ARBA" id="ARBA00022448"/>
    </source>
</evidence>
<keyword evidence="3" id="KW-1003">Cell membrane</keyword>
<protein>
    <submittedName>
        <fullName evidence="9">MFS transporter</fullName>
    </submittedName>
</protein>
<feature type="domain" description="Major facilitator superfamily (MFS) profile" evidence="8">
    <location>
        <begin position="21"/>
        <end position="420"/>
    </location>
</feature>
<feature type="transmembrane region" description="Helical" evidence="7">
    <location>
        <begin position="394"/>
        <end position="414"/>
    </location>
</feature>
<evidence type="ECO:0000256" key="6">
    <source>
        <dbReference type="ARBA" id="ARBA00023136"/>
    </source>
</evidence>
<dbReference type="KEGG" id="epl:P4G45_04360"/>
<accession>A0AAU7CZY2</accession>
<dbReference type="PROSITE" id="PS50850">
    <property type="entry name" value="MFS"/>
    <property type="match status" value="1"/>
</dbReference>
<gene>
    <name evidence="9" type="ORF">P4G45_04360</name>
    <name evidence="10" type="ORF">P8936_04325</name>
</gene>
<dbReference type="InterPro" id="IPR036259">
    <property type="entry name" value="MFS_trans_sf"/>
</dbReference>
<evidence type="ECO:0000259" key="8">
    <source>
        <dbReference type="PROSITE" id="PS50850"/>
    </source>
</evidence>